<dbReference type="PROSITE" id="PS51257">
    <property type="entry name" value="PROKAR_LIPOPROTEIN"/>
    <property type="match status" value="1"/>
</dbReference>
<evidence type="ECO:0000313" key="3">
    <source>
        <dbReference type="Proteomes" id="UP000184096"/>
    </source>
</evidence>
<dbReference type="RefSeq" id="WP_072822814.1">
    <property type="nucleotide sequence ID" value="NZ_LT670849.1"/>
</dbReference>
<reference evidence="3" key="1">
    <citation type="submission" date="2016-11" db="EMBL/GenBank/DDBJ databases">
        <authorList>
            <person name="Varghese N."/>
            <person name="Submissions S."/>
        </authorList>
    </citation>
    <scope>NUCLEOTIDE SEQUENCE [LARGE SCALE GENOMIC DNA]</scope>
    <source>
        <strain evidence="3">GAS401</strain>
    </source>
</reference>
<organism evidence="2 3">
    <name type="scientific">Bradyrhizobium erythrophlei</name>
    <dbReference type="NCBI Taxonomy" id="1437360"/>
    <lineage>
        <taxon>Bacteria</taxon>
        <taxon>Pseudomonadati</taxon>
        <taxon>Pseudomonadota</taxon>
        <taxon>Alphaproteobacteria</taxon>
        <taxon>Hyphomicrobiales</taxon>
        <taxon>Nitrobacteraceae</taxon>
        <taxon>Bradyrhizobium</taxon>
    </lineage>
</organism>
<accession>A0A1M7UKZ0</accession>
<evidence type="ECO:0000256" key="1">
    <source>
        <dbReference type="SAM" id="MobiDB-lite"/>
    </source>
</evidence>
<feature type="region of interest" description="Disordered" evidence="1">
    <location>
        <begin position="116"/>
        <end position="145"/>
    </location>
</feature>
<evidence type="ECO:0008006" key="4">
    <source>
        <dbReference type="Google" id="ProtNLM"/>
    </source>
</evidence>
<dbReference type="Proteomes" id="UP000184096">
    <property type="component" value="Chromosome I"/>
</dbReference>
<dbReference type="AlphaFoldDB" id="A0A1M7UKZ0"/>
<dbReference type="EMBL" id="LT670849">
    <property type="protein sequence ID" value="SHN83692.1"/>
    <property type="molecule type" value="Genomic_DNA"/>
</dbReference>
<evidence type="ECO:0000313" key="2">
    <source>
        <dbReference type="EMBL" id="SHN83692.1"/>
    </source>
</evidence>
<proteinExistence type="predicted"/>
<protein>
    <recommendedName>
        <fullName evidence="4">Twin-arginine translocation pathway signal</fullName>
    </recommendedName>
</protein>
<keyword evidence="3" id="KW-1185">Reference proteome</keyword>
<name>A0A1M7UKZ0_9BRAD</name>
<gene>
    <name evidence="2" type="ORF">SAMN05444170_5596</name>
</gene>
<dbReference type="OrthoDB" id="8255563at2"/>
<sequence>MLVSSARFQVAARALAGVALFASAILLSGCASMGEGMTSAFADPAKYQLYDCKQLETERKALSARQAELQGLMSKAQDGFAGPVVAEVAYRNEYLAVRGQAKNAEEAWVLNKCRETPGKAASPTPPPPVADVSGRPLKRSGSAVY</sequence>